<keyword evidence="4" id="KW-1185">Reference proteome</keyword>
<reference evidence="3 4" key="1">
    <citation type="submission" date="2016-06" db="EMBL/GenBank/DDBJ databases">
        <authorList>
            <person name="Kjaerup R.B."/>
            <person name="Dalgaard T.S."/>
            <person name="Juul-Madsen H.R."/>
        </authorList>
    </citation>
    <scope>NUCLEOTIDE SEQUENCE [LARGE SCALE GENOMIC DNA]</scope>
    <source>
        <strain evidence="3">2</strain>
    </source>
</reference>
<dbReference type="AlphaFoldDB" id="A0A1A8XU76"/>
<proteinExistence type="predicted"/>
<evidence type="ECO:0000313" key="4">
    <source>
        <dbReference type="Proteomes" id="UP000199600"/>
    </source>
</evidence>
<feature type="region of interest" description="Disordered" evidence="1">
    <location>
        <begin position="31"/>
        <end position="57"/>
    </location>
</feature>
<feature type="signal peptide" evidence="2">
    <location>
        <begin position="1"/>
        <end position="21"/>
    </location>
</feature>
<name>A0A1A8XU76_9RHOO</name>
<keyword evidence="2" id="KW-0732">Signal</keyword>
<evidence type="ECO:0000256" key="2">
    <source>
        <dbReference type="SAM" id="SignalP"/>
    </source>
</evidence>
<feature type="chain" id="PRO_5008381735" evidence="2">
    <location>
        <begin position="22"/>
        <end position="180"/>
    </location>
</feature>
<dbReference type="Proteomes" id="UP000199600">
    <property type="component" value="Unassembled WGS sequence"/>
</dbReference>
<protein>
    <submittedName>
        <fullName evidence="3">Uncharacterized protein</fullName>
    </submittedName>
</protein>
<accession>A0A1A8XU76</accession>
<evidence type="ECO:0000256" key="1">
    <source>
        <dbReference type="SAM" id="MobiDB-lite"/>
    </source>
</evidence>
<organism evidence="3 4">
    <name type="scientific">Candidatus Propionivibrio aalborgensis</name>
    <dbReference type="NCBI Taxonomy" id="1860101"/>
    <lineage>
        <taxon>Bacteria</taxon>
        <taxon>Pseudomonadati</taxon>
        <taxon>Pseudomonadota</taxon>
        <taxon>Betaproteobacteria</taxon>
        <taxon>Rhodocyclales</taxon>
        <taxon>Rhodocyclaceae</taxon>
        <taxon>Propionivibrio</taxon>
    </lineage>
</organism>
<gene>
    <name evidence="3" type="ORF">PROAA_2650003</name>
</gene>
<dbReference type="RefSeq" id="WP_186411178.1">
    <property type="nucleotide sequence ID" value="NZ_FLQY01000185.1"/>
</dbReference>
<evidence type="ECO:0000313" key="3">
    <source>
        <dbReference type="EMBL" id="SBT08286.1"/>
    </source>
</evidence>
<dbReference type="EMBL" id="FLQY01000185">
    <property type="protein sequence ID" value="SBT08286.1"/>
    <property type="molecule type" value="Genomic_DNA"/>
</dbReference>
<sequence>MKTMFIATMLTAALITVPAIAQQGPAGVPGAPGLAETVKSAPPSSRPRHRQRGPADCRTAKDVELCTARQEAHKTALEACKGKTGVERQQCMHAQAQNLDCTKAGNPQRCESRKHAYATCSAQSGPKFKQCVQQTMSTETCRKSADAARCELHQQARERCKNLIGQEHRQCLRDVLAPKK</sequence>